<dbReference type="EMBL" id="LAZR01013205">
    <property type="protein sequence ID" value="KKM23058.1"/>
    <property type="molecule type" value="Genomic_DNA"/>
</dbReference>
<protein>
    <submittedName>
        <fullName evidence="1">Uncharacterized protein</fullName>
    </submittedName>
</protein>
<dbReference type="AlphaFoldDB" id="A0A0F9KLP5"/>
<dbReference type="SUPFAM" id="SSF110296">
    <property type="entry name" value="Oligoxyloglucan reducing end-specific cellobiohydrolase"/>
    <property type="match status" value="1"/>
</dbReference>
<comment type="caution">
    <text evidence="1">The sequence shown here is derived from an EMBL/GenBank/DDBJ whole genome shotgun (WGS) entry which is preliminary data.</text>
</comment>
<accession>A0A0F9KLP5</accession>
<organism evidence="1">
    <name type="scientific">marine sediment metagenome</name>
    <dbReference type="NCBI Taxonomy" id="412755"/>
    <lineage>
        <taxon>unclassified sequences</taxon>
        <taxon>metagenomes</taxon>
        <taxon>ecological metagenomes</taxon>
    </lineage>
</organism>
<evidence type="ECO:0000313" key="1">
    <source>
        <dbReference type="EMBL" id="KKM23058.1"/>
    </source>
</evidence>
<gene>
    <name evidence="1" type="ORF">LCGC14_1619040</name>
</gene>
<reference evidence="1" key="1">
    <citation type="journal article" date="2015" name="Nature">
        <title>Complex archaea that bridge the gap between prokaryotes and eukaryotes.</title>
        <authorList>
            <person name="Spang A."/>
            <person name="Saw J.H."/>
            <person name="Jorgensen S.L."/>
            <person name="Zaremba-Niedzwiedzka K."/>
            <person name="Martijn J."/>
            <person name="Lind A.E."/>
            <person name="van Eijk R."/>
            <person name="Schleper C."/>
            <person name="Guy L."/>
            <person name="Ettema T.J."/>
        </authorList>
    </citation>
    <scope>NUCLEOTIDE SEQUENCE</scope>
</reference>
<proteinExistence type="predicted"/>
<name>A0A0F9KLP5_9ZZZZ</name>
<sequence length="753" mass="85134">MGILESTDEGNSWNYTPSFAETTIVRSFIKENNYIFALTDDSIYRQDPGRSDFIKIAEIDVSLARKMLIFIDNIYITTNQGPFMSNGNIYKEVASSEDYLEFVSVWSSIGIRDTIPVVTSLNEIEDDLFIGSDKRLYIFDKREKLWLQYEQRGSIVPTIYVDGIVQVIGFYYNNGGSSQNISFDEKLSVDAEVEVANRYDIYIAKYGGWAENKYNSKFIVKFNDTILGESTDNIQLDLAQFSTFVFPSYSDINAHKEKADLYKSQVESGIEALTGLESPSGDSLVDLITSIYNKLEHFLSQLYIEARVVTVNGKEAPITLPKINIETVVKTSSISSLGQTIVTESNVGARVDVVTGIFIFNSSFDKYDKLRIDIYDCLVKNIGGFTHREVEDEMEQMNSGLPSSLSQVQQININKLNLYTEKKWIGEREIVSPPYQSESIIPVDGDWYDTLNSTINYNEEIYEKSVLFSILYSSDVLFIEQEQKVLVGGRNGVLSIRVEDLEILEVAVADFTNQMVKQIYQRDNYIYIITDKNIYESIDYGLNWSLFNRAGLPNILCCIGFVSNNMVIGAEDGLYYKSSSQVDWEKAKDSSVPVEVISDPDLLFAVIDGSIYITGDGYNYTDLEIGSDLNIGKMIKFKAAFYVATSTGLYTDSATFYGQSPRLYLIDIEEEVAQSGLLSVNDLYANSDNLLIGIDNGSYYLMEDGEFNFKEFTRLEAIHKVLIINDNIWLFGYDLLEVPDTNYPIRLSTGIPL</sequence>